<keyword evidence="6" id="KW-1185">Reference proteome</keyword>
<dbReference type="OrthoDB" id="1668230at2759"/>
<sequence length="603" mass="67803">MSAAQRQEIYTPYTALIGHSGLDAAFNHVVQTVELMLGSEATRLQQQNDHLLQPVEIMGAQIADLRGQITNFNGQITVLRDDRTKLQTQVERLQEKNTSHLKKMVSMAAVKHGATRRTHLAKGRETRAQVWQDCKARVMVDNLPPPCQELPDVVISSKEHIETLVKRTFTTDKEMYGPATSCLQPIFSFLEGHFLMDTHAHRNPDGQPDLCVYRGQRSMLTISTFVELKVQPNLTDSDLGQCIDYLFAMQRYQPGRSVYVALLSNVMKNVVMTLRFSLNNNDSPGSTRGDSDYHPRITLTGELTLVEAIGMIVHYLRIDGYDAPKSPFSPELGALDSIIGSPTSSVVGVFQVPSGETRELMAVKVVPEETAGYRHEIDLLSPGPVHTPDWTDWTMRNTVPDLVWDKPDNFEFGIRPVGQPFRKRYMPTTRSMQGCMRDVLSALMWIHKHGIIHCDVRTDNIIIVPDPETPGLEITRAHAVLIGFDSAANAGKITHYAGGYICTPPKLLEHMAMQRRCQLEAEKRVSGRYTWDTGDDTFQHVQYVPAPADDTFQHVQYVPAPADDLHSFIVLLVQVQYPHSFHRFDSGGVQNPDSFEFSQLQLM</sequence>
<evidence type="ECO:0000256" key="3">
    <source>
        <dbReference type="ARBA" id="ARBA00048679"/>
    </source>
</evidence>
<evidence type="ECO:0000256" key="2">
    <source>
        <dbReference type="ARBA" id="ARBA00047899"/>
    </source>
</evidence>
<comment type="caution">
    <text evidence="5">The sequence shown here is derived from an EMBL/GenBank/DDBJ whole genome shotgun (WGS) entry which is preliminary data.</text>
</comment>
<gene>
    <name evidence="5" type="ORF">FN846DRAFT_908520</name>
</gene>
<dbReference type="Gene3D" id="1.10.510.10">
    <property type="entry name" value="Transferase(Phosphotransferase) domain 1"/>
    <property type="match status" value="1"/>
</dbReference>
<dbReference type="AlphaFoldDB" id="A0A5J5ETD1"/>
<evidence type="ECO:0000256" key="4">
    <source>
        <dbReference type="SAM" id="Coils"/>
    </source>
</evidence>
<evidence type="ECO:0000256" key="1">
    <source>
        <dbReference type="ARBA" id="ARBA00012513"/>
    </source>
</evidence>
<dbReference type="InterPro" id="IPR011009">
    <property type="entry name" value="Kinase-like_dom_sf"/>
</dbReference>
<comment type="catalytic activity">
    <reaction evidence="3">
        <text>L-seryl-[protein] + ATP = O-phospho-L-seryl-[protein] + ADP + H(+)</text>
        <dbReference type="Rhea" id="RHEA:17989"/>
        <dbReference type="Rhea" id="RHEA-COMP:9863"/>
        <dbReference type="Rhea" id="RHEA-COMP:11604"/>
        <dbReference type="ChEBI" id="CHEBI:15378"/>
        <dbReference type="ChEBI" id="CHEBI:29999"/>
        <dbReference type="ChEBI" id="CHEBI:30616"/>
        <dbReference type="ChEBI" id="CHEBI:83421"/>
        <dbReference type="ChEBI" id="CHEBI:456216"/>
        <dbReference type="EC" id="2.7.11.1"/>
    </reaction>
</comment>
<comment type="catalytic activity">
    <reaction evidence="2">
        <text>L-threonyl-[protein] + ATP = O-phospho-L-threonyl-[protein] + ADP + H(+)</text>
        <dbReference type="Rhea" id="RHEA:46608"/>
        <dbReference type="Rhea" id="RHEA-COMP:11060"/>
        <dbReference type="Rhea" id="RHEA-COMP:11605"/>
        <dbReference type="ChEBI" id="CHEBI:15378"/>
        <dbReference type="ChEBI" id="CHEBI:30013"/>
        <dbReference type="ChEBI" id="CHEBI:30616"/>
        <dbReference type="ChEBI" id="CHEBI:61977"/>
        <dbReference type="ChEBI" id="CHEBI:456216"/>
        <dbReference type="EC" id="2.7.11.1"/>
    </reaction>
</comment>
<dbReference type="PROSITE" id="PS00109">
    <property type="entry name" value="PROTEIN_KINASE_TYR"/>
    <property type="match status" value="1"/>
</dbReference>
<proteinExistence type="predicted"/>
<dbReference type="InParanoid" id="A0A5J5ETD1"/>
<keyword evidence="4" id="KW-0175">Coiled coil</keyword>
<dbReference type="EMBL" id="VXIS01000131">
    <property type="protein sequence ID" value="KAA8902545.1"/>
    <property type="molecule type" value="Genomic_DNA"/>
</dbReference>
<protein>
    <recommendedName>
        <fullName evidence="1">non-specific serine/threonine protein kinase</fullName>
        <ecNumber evidence="1">2.7.11.1</ecNumber>
    </recommendedName>
</protein>
<evidence type="ECO:0000313" key="5">
    <source>
        <dbReference type="EMBL" id="KAA8902545.1"/>
    </source>
</evidence>
<dbReference type="EC" id="2.7.11.1" evidence="1"/>
<name>A0A5J5ETD1_9PEZI</name>
<dbReference type="GO" id="GO:0004674">
    <property type="term" value="F:protein serine/threonine kinase activity"/>
    <property type="evidence" value="ECO:0007669"/>
    <property type="project" value="UniProtKB-EC"/>
</dbReference>
<feature type="coiled-coil region" evidence="4">
    <location>
        <begin position="76"/>
        <end position="103"/>
    </location>
</feature>
<reference evidence="5 6" key="1">
    <citation type="submission" date="2019-09" db="EMBL/GenBank/DDBJ databases">
        <title>Draft genome of the ectomycorrhizal ascomycete Sphaerosporella brunnea.</title>
        <authorList>
            <consortium name="DOE Joint Genome Institute"/>
            <person name="Benucci G.M."/>
            <person name="Marozzi G."/>
            <person name="Antonielli L."/>
            <person name="Sanchez S."/>
            <person name="Marco P."/>
            <person name="Wang X."/>
            <person name="Falini L.B."/>
            <person name="Barry K."/>
            <person name="Haridas S."/>
            <person name="Lipzen A."/>
            <person name="Labutti K."/>
            <person name="Grigoriev I.V."/>
            <person name="Murat C."/>
            <person name="Martin F."/>
            <person name="Albertini E."/>
            <person name="Donnini D."/>
            <person name="Bonito G."/>
        </authorList>
    </citation>
    <scope>NUCLEOTIDE SEQUENCE [LARGE SCALE GENOMIC DNA]</scope>
    <source>
        <strain evidence="5 6">Sb_GMNB300</strain>
    </source>
</reference>
<dbReference type="SUPFAM" id="SSF56112">
    <property type="entry name" value="Protein kinase-like (PK-like)"/>
    <property type="match status" value="2"/>
</dbReference>
<organism evidence="5 6">
    <name type="scientific">Sphaerosporella brunnea</name>
    <dbReference type="NCBI Taxonomy" id="1250544"/>
    <lineage>
        <taxon>Eukaryota</taxon>
        <taxon>Fungi</taxon>
        <taxon>Dikarya</taxon>
        <taxon>Ascomycota</taxon>
        <taxon>Pezizomycotina</taxon>
        <taxon>Pezizomycetes</taxon>
        <taxon>Pezizales</taxon>
        <taxon>Pyronemataceae</taxon>
        <taxon>Sphaerosporella</taxon>
    </lineage>
</organism>
<accession>A0A5J5ETD1</accession>
<dbReference type="InterPro" id="IPR008266">
    <property type="entry name" value="Tyr_kinase_AS"/>
</dbReference>
<dbReference type="Proteomes" id="UP000326924">
    <property type="component" value="Unassembled WGS sequence"/>
</dbReference>
<evidence type="ECO:0000313" key="6">
    <source>
        <dbReference type="Proteomes" id="UP000326924"/>
    </source>
</evidence>